<protein>
    <submittedName>
        <fullName evidence="3">DUF732 domain-containing protein</fullName>
    </submittedName>
</protein>
<keyword evidence="4" id="KW-1185">Reference proteome</keyword>
<evidence type="ECO:0000313" key="3">
    <source>
        <dbReference type="EMBL" id="KAA1248556.1"/>
    </source>
</evidence>
<sequence length="108" mass="11310">MKLVLTLAGVAAMIAMAAPTYADTSDDAFLVTLQRAGITYPDPARAVAAGRWVCEQVASGMQMVDVVNEVQRSNVGLRGDNAARFTAIAANAYCPKALFGDTRTGSRG</sequence>
<dbReference type="AlphaFoldDB" id="A0A5B1BJK3"/>
<keyword evidence="1" id="KW-0732">Signal</keyword>
<evidence type="ECO:0000256" key="1">
    <source>
        <dbReference type="SAM" id="SignalP"/>
    </source>
</evidence>
<comment type="caution">
    <text evidence="3">The sequence shown here is derived from an EMBL/GenBank/DDBJ whole genome shotgun (WGS) entry which is preliminary data.</text>
</comment>
<accession>A0A5B1BJK3</accession>
<name>A0A5B1BJK3_MYCSI</name>
<dbReference type="Pfam" id="PF05305">
    <property type="entry name" value="DUF732"/>
    <property type="match status" value="1"/>
</dbReference>
<dbReference type="EMBL" id="VTZN01000149">
    <property type="protein sequence ID" value="KAA1248556.1"/>
    <property type="molecule type" value="Genomic_DNA"/>
</dbReference>
<dbReference type="RefSeq" id="WP_149655589.1">
    <property type="nucleotide sequence ID" value="NZ_VTZN01000149.1"/>
</dbReference>
<feature type="chain" id="PRO_5039453655" evidence="1">
    <location>
        <begin position="18"/>
        <end position="108"/>
    </location>
</feature>
<feature type="signal peptide" evidence="1">
    <location>
        <begin position="1"/>
        <end position="17"/>
    </location>
</feature>
<feature type="domain" description="DUF732" evidence="2">
    <location>
        <begin position="26"/>
        <end position="95"/>
    </location>
</feature>
<dbReference type="Proteomes" id="UP000324701">
    <property type="component" value="Unassembled WGS sequence"/>
</dbReference>
<dbReference type="InterPro" id="IPR007969">
    <property type="entry name" value="DUF732"/>
</dbReference>
<organism evidence="3 4">
    <name type="scientific">Mycobacterium simiae</name>
    <name type="common">Mycobacterium habana</name>
    <dbReference type="NCBI Taxonomy" id="1784"/>
    <lineage>
        <taxon>Bacteria</taxon>
        <taxon>Bacillati</taxon>
        <taxon>Actinomycetota</taxon>
        <taxon>Actinomycetes</taxon>
        <taxon>Mycobacteriales</taxon>
        <taxon>Mycobacteriaceae</taxon>
        <taxon>Mycobacterium</taxon>
        <taxon>Mycobacterium simiae complex</taxon>
    </lineage>
</organism>
<evidence type="ECO:0000259" key="2">
    <source>
        <dbReference type="Pfam" id="PF05305"/>
    </source>
</evidence>
<proteinExistence type="predicted"/>
<dbReference type="OrthoDB" id="4382032at2"/>
<evidence type="ECO:0000313" key="4">
    <source>
        <dbReference type="Proteomes" id="UP000324701"/>
    </source>
</evidence>
<gene>
    <name evidence="3" type="ORF">F0Q45_19955</name>
</gene>
<reference evidence="3 4" key="1">
    <citation type="submission" date="2019-09" db="EMBL/GenBank/DDBJ databases">
        <title>Report of infection by Mycobacterium simiae a patient suffering from pulmonary tuberculosis.</title>
        <authorList>
            <person name="Mohanty P.S."/>
            <person name="Bansal A.K."/>
            <person name="Singh H."/>
            <person name="Sharma S."/>
            <person name="Patil S.A."/>
            <person name="Upadhaya P."/>
            <person name="Singh P.K."/>
            <person name="Kumar D."/>
            <person name="Kumar S."/>
            <person name="Singh R.K."/>
            <person name="Chaudhary B."/>
        </authorList>
    </citation>
    <scope>NUCLEOTIDE SEQUENCE [LARGE SCALE GENOMIC DNA]</scope>
    <source>
        <strain evidence="3 4">JAL-560-SIM</strain>
    </source>
</reference>